<proteinExistence type="predicted"/>
<evidence type="ECO:0000256" key="2">
    <source>
        <dbReference type="ARBA" id="ARBA00022614"/>
    </source>
</evidence>
<name>A0A2S5BDN1_9BASI</name>
<dbReference type="Proteomes" id="UP000237144">
    <property type="component" value="Unassembled WGS sequence"/>
</dbReference>
<dbReference type="Gene3D" id="3.80.10.10">
    <property type="entry name" value="Ribonuclease Inhibitor"/>
    <property type="match status" value="2"/>
</dbReference>
<dbReference type="SMART" id="SM00368">
    <property type="entry name" value="LRR_RI"/>
    <property type="match status" value="4"/>
</dbReference>
<feature type="compositionally biased region" description="Low complexity" evidence="4">
    <location>
        <begin position="292"/>
        <end position="303"/>
    </location>
</feature>
<keyword evidence="6" id="KW-1185">Reference proteome</keyword>
<dbReference type="GO" id="GO:0006913">
    <property type="term" value="P:nucleocytoplasmic transport"/>
    <property type="evidence" value="ECO:0007669"/>
    <property type="project" value="TreeGrafter"/>
</dbReference>
<dbReference type="GO" id="GO:0031267">
    <property type="term" value="F:small GTPase binding"/>
    <property type="evidence" value="ECO:0007669"/>
    <property type="project" value="TreeGrafter"/>
</dbReference>
<gene>
    <name evidence="5" type="ORF">BMF94_2152</name>
</gene>
<dbReference type="SUPFAM" id="SSF52047">
    <property type="entry name" value="RNI-like"/>
    <property type="match status" value="1"/>
</dbReference>
<dbReference type="STRING" id="741276.A0A2S5BDN1"/>
<keyword evidence="2" id="KW-0433">Leucine-rich repeat</keyword>
<dbReference type="PANTHER" id="PTHR24113:SF12">
    <property type="entry name" value="RAN GTPASE-ACTIVATING PROTEIN 1"/>
    <property type="match status" value="1"/>
</dbReference>
<evidence type="ECO:0000256" key="3">
    <source>
        <dbReference type="ARBA" id="ARBA00022737"/>
    </source>
</evidence>
<reference evidence="5 6" key="1">
    <citation type="journal article" date="2018" name="Front. Microbiol.">
        <title>Prospects for Fungal Bioremediation of Acidic Radioactive Waste Sites: Characterization and Genome Sequence of Rhodotorula taiwanensis MD1149.</title>
        <authorList>
            <person name="Tkavc R."/>
            <person name="Matrosova V.Y."/>
            <person name="Grichenko O.E."/>
            <person name="Gostincar C."/>
            <person name="Volpe R.P."/>
            <person name="Klimenkova P."/>
            <person name="Gaidamakova E.K."/>
            <person name="Zhou C.E."/>
            <person name="Stewart B.J."/>
            <person name="Lyman M.G."/>
            <person name="Malfatti S.A."/>
            <person name="Rubinfeld B."/>
            <person name="Courtot M."/>
            <person name="Singh J."/>
            <person name="Dalgard C.L."/>
            <person name="Hamilton T."/>
            <person name="Frey K.G."/>
            <person name="Gunde-Cimerman N."/>
            <person name="Dugan L."/>
            <person name="Daly M.J."/>
        </authorList>
    </citation>
    <scope>NUCLEOTIDE SEQUENCE [LARGE SCALE GENOMIC DNA]</scope>
    <source>
        <strain evidence="5 6">MD1149</strain>
    </source>
</reference>
<dbReference type="GO" id="GO:0005634">
    <property type="term" value="C:nucleus"/>
    <property type="evidence" value="ECO:0007669"/>
    <property type="project" value="TreeGrafter"/>
</dbReference>
<dbReference type="OrthoDB" id="120976at2759"/>
<organism evidence="5 6">
    <name type="scientific">Rhodotorula taiwanensis</name>
    <dbReference type="NCBI Taxonomy" id="741276"/>
    <lineage>
        <taxon>Eukaryota</taxon>
        <taxon>Fungi</taxon>
        <taxon>Dikarya</taxon>
        <taxon>Basidiomycota</taxon>
        <taxon>Pucciniomycotina</taxon>
        <taxon>Microbotryomycetes</taxon>
        <taxon>Sporidiobolales</taxon>
        <taxon>Sporidiobolaceae</taxon>
        <taxon>Rhodotorula</taxon>
    </lineage>
</organism>
<dbReference type="InterPro" id="IPR001611">
    <property type="entry name" value="Leu-rich_rpt"/>
</dbReference>
<dbReference type="InterPro" id="IPR032675">
    <property type="entry name" value="LRR_dom_sf"/>
</dbReference>
<evidence type="ECO:0000313" key="6">
    <source>
        <dbReference type="Proteomes" id="UP000237144"/>
    </source>
</evidence>
<dbReference type="Pfam" id="PF13516">
    <property type="entry name" value="LRR_6"/>
    <property type="match status" value="1"/>
</dbReference>
<accession>A0A2S5BDN1</accession>
<feature type="region of interest" description="Disordered" evidence="4">
    <location>
        <begin position="286"/>
        <end position="313"/>
    </location>
</feature>
<feature type="region of interest" description="Disordered" evidence="4">
    <location>
        <begin position="437"/>
        <end position="460"/>
    </location>
</feature>
<dbReference type="GO" id="GO:0005096">
    <property type="term" value="F:GTPase activator activity"/>
    <property type="evidence" value="ECO:0007669"/>
    <property type="project" value="UniProtKB-KW"/>
</dbReference>
<evidence type="ECO:0000256" key="1">
    <source>
        <dbReference type="ARBA" id="ARBA00022468"/>
    </source>
</evidence>
<dbReference type="EMBL" id="PJQD01000021">
    <property type="protein sequence ID" value="POY74879.1"/>
    <property type="molecule type" value="Genomic_DNA"/>
</dbReference>
<keyword evidence="3" id="KW-0677">Repeat</keyword>
<sequence>MVSYTFRTPGQTLGDFLRSLAVPRLFSSGSTSNADADAYEWAALRARQGGTSRLDFHDRGLRGPDGAVQILRAMERSPAVTSLILSHNPLGDDGLRELVVGMKRLRMRDIGGHLEELNLAACGLSDVSLHLIALHILRPSPHPPSIRELSLNNNDISLGSNSSLSSLPEFFGSTLSSPDNSLHALTLTSNSDLDARAFVALLDNLDLGTGPSHFTELRLSVTRLSPSCVDPLLAWLASRSGGARLQILAMNSCGLGKAGVRKIQTVIVSGQVRNLLHLELLANELESDEADSTAPPSSSPRGSASRDDEEDPQVFEGRVKEALQRNRTAWLETRKAALGIVAPARVLFGGDARDASAPDAESPRGTFPFFRLPVEVQVHILRCLLLITPSSVAHTYSEPTELRPPRLAALTEAQFLRVLAYCASSATLANEVRIGSTRGTMPSLNSNEGTKSWKTDGTGEDADSGWEEYFLRATGCDRFD</sequence>
<evidence type="ECO:0008006" key="7">
    <source>
        <dbReference type="Google" id="ProtNLM"/>
    </source>
</evidence>
<comment type="caution">
    <text evidence="5">The sequence shown here is derived from an EMBL/GenBank/DDBJ whole genome shotgun (WGS) entry which is preliminary data.</text>
</comment>
<evidence type="ECO:0000256" key="4">
    <source>
        <dbReference type="SAM" id="MobiDB-lite"/>
    </source>
</evidence>
<evidence type="ECO:0000313" key="5">
    <source>
        <dbReference type="EMBL" id="POY74879.1"/>
    </source>
</evidence>
<dbReference type="PANTHER" id="PTHR24113">
    <property type="entry name" value="RAN GTPASE-ACTIVATING PROTEIN 1"/>
    <property type="match status" value="1"/>
</dbReference>
<dbReference type="GO" id="GO:0048471">
    <property type="term" value="C:perinuclear region of cytoplasm"/>
    <property type="evidence" value="ECO:0007669"/>
    <property type="project" value="TreeGrafter"/>
</dbReference>
<dbReference type="InterPro" id="IPR027038">
    <property type="entry name" value="RanGap"/>
</dbReference>
<protein>
    <recommendedName>
        <fullName evidence="7">RNI-like protein</fullName>
    </recommendedName>
</protein>
<dbReference type="AlphaFoldDB" id="A0A2S5BDN1"/>
<keyword evidence="1" id="KW-0343">GTPase activation</keyword>
<dbReference type="GO" id="GO:0005829">
    <property type="term" value="C:cytosol"/>
    <property type="evidence" value="ECO:0007669"/>
    <property type="project" value="TreeGrafter"/>
</dbReference>
<feature type="compositionally biased region" description="Polar residues" evidence="4">
    <location>
        <begin position="437"/>
        <end position="452"/>
    </location>
</feature>